<dbReference type="PANTHER" id="PTHR47447">
    <property type="entry name" value="OS03G0856100 PROTEIN"/>
    <property type="match status" value="1"/>
</dbReference>
<dbReference type="Pfam" id="PF13041">
    <property type="entry name" value="PPR_2"/>
    <property type="match status" value="1"/>
</dbReference>
<comment type="caution">
    <text evidence="7">The sequence shown here is derived from an EMBL/GenBank/DDBJ whole genome shotgun (WGS) entry which is preliminary data.</text>
</comment>
<evidence type="ECO:0000256" key="5">
    <source>
        <dbReference type="PROSITE-ProRule" id="PRU00708"/>
    </source>
</evidence>
<keyword evidence="2" id="KW-0677">Repeat</keyword>
<comment type="function">
    <text evidence="3">Regulates mitochondrial small subunit maturation by controlling 15S rRNA 5'-end processing. Localizes to the 5' precursor of the 15S rRNA in a position that is subsequently occupied by mS47 in the mature yeast mtSSU. Uses structure and sequence-specific RNA recognition, binding to a single-stranded region of the precursor and specifically recognizing bases -6 to -1. The exchange of Ccm1 for mS47 is coupled to the irreversible removal of precursor rRNA that is accompanied by conformational changes of the mitoribosomal proteins uS5m and mS26. These conformational changes signal completion of 5'-end rRNA processing through protection of the mature 5'-end of the 15S rRNA and stabilization of mS47. The removal of the 5' precursor together with the dissociation of Ccm1 may be catalyzed by the 5'-3' exoribonuclease Pet127. Involved in the specific removal of group I introns in mitochondrial encoded transcripts.</text>
</comment>
<name>A0A168KIM2_MUCCL</name>
<dbReference type="EMBL" id="AMYB01000005">
    <property type="protein sequence ID" value="OAD02433.1"/>
    <property type="molecule type" value="Genomic_DNA"/>
</dbReference>
<feature type="repeat" description="PPR" evidence="5">
    <location>
        <begin position="122"/>
        <end position="156"/>
    </location>
</feature>
<protein>
    <recommendedName>
        <fullName evidence="9">Pentacotripeptide-repeat region of PRORP domain-containing protein</fullName>
    </recommendedName>
</protein>
<proteinExistence type="inferred from homology"/>
<comment type="similarity">
    <text evidence="1">Belongs to the CCM1 family.</text>
</comment>
<dbReference type="InterPro" id="IPR011990">
    <property type="entry name" value="TPR-like_helical_dom_sf"/>
</dbReference>
<evidence type="ECO:0000256" key="4">
    <source>
        <dbReference type="ARBA" id="ARBA00044511"/>
    </source>
</evidence>
<feature type="region of interest" description="Disordered" evidence="6">
    <location>
        <begin position="421"/>
        <end position="448"/>
    </location>
</feature>
<dbReference type="STRING" id="747725.A0A168KIM2"/>
<dbReference type="InterPro" id="IPR002885">
    <property type="entry name" value="PPR_rpt"/>
</dbReference>
<dbReference type="Gene3D" id="1.25.40.10">
    <property type="entry name" value="Tetratricopeptide repeat domain"/>
    <property type="match status" value="1"/>
</dbReference>
<dbReference type="PROSITE" id="PS51375">
    <property type="entry name" value="PPR"/>
    <property type="match status" value="1"/>
</dbReference>
<dbReference type="Proteomes" id="UP000077051">
    <property type="component" value="Unassembled WGS sequence"/>
</dbReference>
<dbReference type="PANTHER" id="PTHR47447:SF17">
    <property type="entry name" value="OS12G0638900 PROTEIN"/>
    <property type="match status" value="1"/>
</dbReference>
<evidence type="ECO:0000313" key="8">
    <source>
        <dbReference type="Proteomes" id="UP000077051"/>
    </source>
</evidence>
<accession>A0A168KIM2</accession>
<evidence type="ECO:0000256" key="2">
    <source>
        <dbReference type="ARBA" id="ARBA00022737"/>
    </source>
</evidence>
<evidence type="ECO:0000256" key="3">
    <source>
        <dbReference type="ARBA" id="ARBA00044493"/>
    </source>
</evidence>
<organism evidence="7 8">
    <name type="scientific">Mucor lusitanicus CBS 277.49</name>
    <dbReference type="NCBI Taxonomy" id="747725"/>
    <lineage>
        <taxon>Eukaryota</taxon>
        <taxon>Fungi</taxon>
        <taxon>Fungi incertae sedis</taxon>
        <taxon>Mucoromycota</taxon>
        <taxon>Mucoromycotina</taxon>
        <taxon>Mucoromycetes</taxon>
        <taxon>Mucorales</taxon>
        <taxon>Mucorineae</taxon>
        <taxon>Mucoraceae</taxon>
        <taxon>Mucor</taxon>
    </lineage>
</organism>
<comment type="subunit">
    <text evidence="4">Binds to mitochondrial small subunit 15S rRNA.</text>
</comment>
<feature type="compositionally biased region" description="Basic residues" evidence="6">
    <location>
        <begin position="439"/>
        <end position="448"/>
    </location>
</feature>
<keyword evidence="8" id="KW-1185">Reference proteome</keyword>
<evidence type="ECO:0000256" key="6">
    <source>
        <dbReference type="SAM" id="MobiDB-lite"/>
    </source>
</evidence>
<reference evidence="7 8" key="1">
    <citation type="submission" date="2015-06" db="EMBL/GenBank/DDBJ databases">
        <title>Expansion of signal transduction pathways in fungi by whole-genome duplication.</title>
        <authorList>
            <consortium name="DOE Joint Genome Institute"/>
            <person name="Corrochano L.M."/>
            <person name="Kuo A."/>
            <person name="Marcet-Houben M."/>
            <person name="Polaino S."/>
            <person name="Salamov A."/>
            <person name="Villalobos J.M."/>
            <person name="Alvarez M.I."/>
            <person name="Avalos J."/>
            <person name="Benito E.P."/>
            <person name="Benoit I."/>
            <person name="Burger G."/>
            <person name="Camino L.P."/>
            <person name="Canovas D."/>
            <person name="Cerda-Olmedo E."/>
            <person name="Cheng J.-F."/>
            <person name="Dominguez A."/>
            <person name="Elias M."/>
            <person name="Eslava A.P."/>
            <person name="Glaser F."/>
            <person name="Grimwood J."/>
            <person name="Gutierrez G."/>
            <person name="Heitman J."/>
            <person name="Henrissat B."/>
            <person name="Iturriaga E.A."/>
            <person name="Lang B.F."/>
            <person name="Lavin J.L."/>
            <person name="Lee S."/>
            <person name="Li W."/>
            <person name="Lindquist E."/>
            <person name="Lopez-Garcia S."/>
            <person name="Luque E.M."/>
            <person name="Marcos A.T."/>
            <person name="Martin J."/>
            <person name="Mccluskey K."/>
            <person name="Medina H.R."/>
            <person name="Miralles-Duran A."/>
            <person name="Miyazaki A."/>
            <person name="Munoz-Torres E."/>
            <person name="Oguiza J.A."/>
            <person name="Ohm R."/>
            <person name="Olmedo M."/>
            <person name="Orejas M."/>
            <person name="Ortiz-Castellanos L."/>
            <person name="Pisabarro A.G."/>
            <person name="Rodriguez-Romero J."/>
            <person name="Ruiz-Herrera J."/>
            <person name="Ruiz-Vazquez R."/>
            <person name="Sanz C."/>
            <person name="Schackwitz W."/>
            <person name="Schmutz J."/>
            <person name="Shahriari M."/>
            <person name="Shelest E."/>
            <person name="Silva-Franco F."/>
            <person name="Soanes D."/>
            <person name="Syed K."/>
            <person name="Tagua V.G."/>
            <person name="Talbot N.J."/>
            <person name="Thon M."/>
            <person name="De Vries R.P."/>
            <person name="Wiebenga A."/>
            <person name="Yadav J.S."/>
            <person name="Braun E.L."/>
            <person name="Baker S."/>
            <person name="Garre V."/>
            <person name="Horwitz B."/>
            <person name="Torres-Martinez S."/>
            <person name="Idnurm A."/>
            <person name="Herrera-Estrella A."/>
            <person name="Gabaldon T."/>
            <person name="Grigoriev I.V."/>
        </authorList>
    </citation>
    <scope>NUCLEOTIDE SEQUENCE [LARGE SCALE GENOMIC DNA]</scope>
    <source>
        <strain evidence="7 8">CBS 277.49</strain>
    </source>
</reference>
<evidence type="ECO:0000313" key="7">
    <source>
        <dbReference type="EMBL" id="OAD02433.1"/>
    </source>
</evidence>
<dbReference type="NCBIfam" id="TIGR00756">
    <property type="entry name" value="PPR"/>
    <property type="match status" value="1"/>
</dbReference>
<dbReference type="OrthoDB" id="185373at2759"/>
<dbReference type="VEuPathDB" id="FungiDB:MUCCIDRAFT_111814"/>
<evidence type="ECO:0000256" key="1">
    <source>
        <dbReference type="ARBA" id="ARBA00006192"/>
    </source>
</evidence>
<feature type="region of interest" description="Disordered" evidence="6">
    <location>
        <begin position="43"/>
        <end position="64"/>
    </location>
</feature>
<gene>
    <name evidence="7" type="ORF">MUCCIDRAFT_111814</name>
</gene>
<sequence length="448" mass="51157">MLRFNLVRLPSSVARQPGNTAMRPLPRVISAYATMALREASTNNYSREKKKPAAQTAEPETTATPGRRYVEVDSPFAKANRYTYAMPDDPYVASQKVAKILELGTVDDAAEYIRALPIYLQSSVVWNQLIGYCAKYGRANYAEQYFSQMRKRGLEPNERTFTHMLVAYGKSSSPQAIQYAEAWFKKMKDFDIKPAPIHINNLMRVYNHAGRPEKTMELLKQISTGGEISPDAVTYSMALQACPQLPVYDKAREVKHIWREILHRIEKSQPSQAPSLLSQKAANIIWQEDAIRHNITRDAELELDDSLVVALLSAVTRTAATERDVLVGIEVIEKLYSLCPPRAAEFMKRNGILNQDRQPGFGFQPSVKVLDAILRFSGALREFKLGKEYFDLALQQFPRLEPDQYVKDAYAWVEKQLKRGHNYEKKRNNRNPRQSNTRSPKRSSSFHH</sequence>
<dbReference type="Pfam" id="PF01535">
    <property type="entry name" value="PPR"/>
    <property type="match status" value="1"/>
</dbReference>
<evidence type="ECO:0008006" key="9">
    <source>
        <dbReference type="Google" id="ProtNLM"/>
    </source>
</evidence>
<dbReference type="AlphaFoldDB" id="A0A168KIM2"/>
<feature type="compositionally biased region" description="Low complexity" evidence="6">
    <location>
        <begin position="53"/>
        <end position="64"/>
    </location>
</feature>